<evidence type="ECO:0000259" key="1">
    <source>
        <dbReference type="Pfam" id="PF07995"/>
    </source>
</evidence>
<dbReference type="PANTHER" id="PTHR19328:SF13">
    <property type="entry name" value="HIPL1 PROTEIN"/>
    <property type="match status" value="1"/>
</dbReference>
<comment type="caution">
    <text evidence="2">The sequence shown here is derived from an EMBL/GenBank/DDBJ whole genome shotgun (WGS) entry which is preliminary data.</text>
</comment>
<gene>
    <name evidence="2" type="ORF">A2867_05255</name>
</gene>
<dbReference type="EMBL" id="MFCP01000008">
    <property type="protein sequence ID" value="OGE29261.1"/>
    <property type="molecule type" value="Genomic_DNA"/>
</dbReference>
<protein>
    <recommendedName>
        <fullName evidence="1">Glucose/Sorbosone dehydrogenase domain-containing protein</fullName>
    </recommendedName>
</protein>
<reference evidence="2 3" key="1">
    <citation type="journal article" date="2016" name="Nat. Commun.">
        <title>Thousands of microbial genomes shed light on interconnected biogeochemical processes in an aquifer system.</title>
        <authorList>
            <person name="Anantharaman K."/>
            <person name="Brown C.T."/>
            <person name="Hug L.A."/>
            <person name="Sharon I."/>
            <person name="Castelle C.J."/>
            <person name="Probst A.J."/>
            <person name="Thomas B.C."/>
            <person name="Singh A."/>
            <person name="Wilkins M.J."/>
            <person name="Karaoz U."/>
            <person name="Brodie E.L."/>
            <person name="Williams K.H."/>
            <person name="Hubbard S.S."/>
            <person name="Banfield J.F."/>
        </authorList>
    </citation>
    <scope>NUCLEOTIDE SEQUENCE [LARGE SCALE GENOMIC DNA]</scope>
</reference>
<evidence type="ECO:0000313" key="2">
    <source>
        <dbReference type="EMBL" id="OGE29261.1"/>
    </source>
</evidence>
<sequence>MSPKIITAVVVISLITLGAILSGKNFFEKEPSGDGIVCTQEAKICPDGSAVGRVPPNCEFAPCPDQNQSAQITVIAQNLEIPWGLVFLPNKSILFTERTGRVRMIDKNGKLSPTPVVTISAVKHIGEGGLLGITLHPDFAENGYVYLYYTYSSTGDNTLNKVVRFKFENGKLVNEQVIVNNIPGAANHNGGRIKFGSDNFLYITTGDAGNPSRAQDRNSLAGKILRVTDEGSAAPGNPFGNLVYSYGHRNPQGLAWDSQGRLWATEHGPSTKDELNLIEMGKNYGWPTIQGDEKRDGLETPVINSGSSTWAPAGTAFLEEKIFFGGLRGEALFQYDISTGTLKEQFKEQFGRIRDVVLGPDNFLYITTSNRDGRGRVQEGDDKIIKIDPSKI</sequence>
<dbReference type="SUPFAM" id="SSF50952">
    <property type="entry name" value="Soluble quinoprotein glucose dehydrogenase"/>
    <property type="match status" value="1"/>
</dbReference>
<dbReference type="AlphaFoldDB" id="A0A1F5JKS8"/>
<dbReference type="Pfam" id="PF07995">
    <property type="entry name" value="GSDH"/>
    <property type="match status" value="1"/>
</dbReference>
<evidence type="ECO:0000313" key="3">
    <source>
        <dbReference type="Proteomes" id="UP000177555"/>
    </source>
</evidence>
<feature type="domain" description="Glucose/Sorbosone dehydrogenase" evidence="1">
    <location>
        <begin position="79"/>
        <end position="374"/>
    </location>
</feature>
<dbReference type="Gene3D" id="2.120.10.30">
    <property type="entry name" value="TolB, C-terminal domain"/>
    <property type="match status" value="1"/>
</dbReference>
<dbReference type="PANTHER" id="PTHR19328">
    <property type="entry name" value="HEDGEHOG-INTERACTING PROTEIN"/>
    <property type="match status" value="1"/>
</dbReference>
<accession>A0A1F5JKS8</accession>
<proteinExistence type="predicted"/>
<name>A0A1F5JKS8_9BACT</name>
<organism evidence="2 3">
    <name type="scientific">Candidatus Daviesbacteria bacterium RIFCSPHIGHO2_01_FULL_40_11</name>
    <dbReference type="NCBI Taxonomy" id="1797762"/>
    <lineage>
        <taxon>Bacteria</taxon>
        <taxon>Candidatus Daviesiibacteriota</taxon>
    </lineage>
</organism>
<dbReference type="InterPro" id="IPR011042">
    <property type="entry name" value="6-blade_b-propeller_TolB-like"/>
</dbReference>
<dbReference type="Proteomes" id="UP000177555">
    <property type="component" value="Unassembled WGS sequence"/>
</dbReference>
<dbReference type="InterPro" id="IPR011041">
    <property type="entry name" value="Quinoprot_gluc/sorb_DH_b-prop"/>
</dbReference>
<dbReference type="InterPro" id="IPR012938">
    <property type="entry name" value="Glc/Sorbosone_DH"/>
</dbReference>